<dbReference type="EMBL" id="SMYL01000002">
    <property type="protein sequence ID" value="TDK67110.1"/>
    <property type="molecule type" value="Genomic_DNA"/>
</dbReference>
<proteinExistence type="predicted"/>
<dbReference type="Proteomes" id="UP000294829">
    <property type="component" value="Unassembled WGS sequence"/>
</dbReference>
<feature type="chain" id="PRO_5020752459" evidence="5">
    <location>
        <begin position="19"/>
        <end position="287"/>
    </location>
</feature>
<evidence type="ECO:0000313" key="7">
    <source>
        <dbReference type="EMBL" id="TDK67110.1"/>
    </source>
</evidence>
<organism evidence="7 8">
    <name type="scientific">Sapientia aquatica</name>
    <dbReference type="NCBI Taxonomy" id="1549640"/>
    <lineage>
        <taxon>Bacteria</taxon>
        <taxon>Pseudomonadati</taxon>
        <taxon>Pseudomonadota</taxon>
        <taxon>Betaproteobacteria</taxon>
        <taxon>Burkholderiales</taxon>
        <taxon>Oxalobacteraceae</taxon>
        <taxon>Sapientia</taxon>
    </lineage>
</organism>
<sequence length="287" mass="30690">MKHLFSITLLSLAGVLTACSTTPTSTTLLDQTRSDYQTARHNPAVTSYASVEIDQAAVLLDKANLAASKRESPEDVDKLAYLAKQKVATANEVAKQKSAEAVVKTADQQRNQIRLNERTNEANLANANALQANAAAQIAQDQTQIAQAETAKLQAQLNDLAAKKTAAGFVITIGDVLFNIDRAELKAEGTMTIQKVGQILLDHPDQNVYVAGFTDSTGSAAHNLELSNRRANSVAAVLSDMGVTRNRVTVHGYGEDQPVADNSTAQNRQLNRRVEITLSSAGGNTVH</sequence>
<keyword evidence="2 4" id="KW-0472">Membrane</keyword>
<dbReference type="PROSITE" id="PS51123">
    <property type="entry name" value="OMPA_2"/>
    <property type="match status" value="1"/>
</dbReference>
<dbReference type="InterPro" id="IPR036737">
    <property type="entry name" value="OmpA-like_sf"/>
</dbReference>
<dbReference type="InterPro" id="IPR025511">
    <property type="entry name" value="DUF4398"/>
</dbReference>
<dbReference type="Gene3D" id="3.30.1330.60">
    <property type="entry name" value="OmpA-like domain"/>
    <property type="match status" value="1"/>
</dbReference>
<dbReference type="InterPro" id="IPR006665">
    <property type="entry name" value="OmpA-like"/>
</dbReference>
<comment type="subcellular location">
    <subcellularLocation>
        <location evidence="1">Cell outer membrane</location>
    </subcellularLocation>
</comment>
<name>A0A4R5W357_9BURK</name>
<dbReference type="PRINTS" id="PR01023">
    <property type="entry name" value="NAFLGMOTY"/>
</dbReference>
<dbReference type="PANTHER" id="PTHR30329:SF21">
    <property type="entry name" value="LIPOPROTEIN YIAD-RELATED"/>
    <property type="match status" value="1"/>
</dbReference>
<accession>A0A4R5W357</accession>
<keyword evidence="5" id="KW-0732">Signal</keyword>
<gene>
    <name evidence="7" type="ORF">E2I14_04900</name>
</gene>
<evidence type="ECO:0000256" key="3">
    <source>
        <dbReference type="ARBA" id="ARBA00023237"/>
    </source>
</evidence>
<keyword evidence="8" id="KW-1185">Reference proteome</keyword>
<keyword evidence="3" id="KW-0998">Cell outer membrane</keyword>
<comment type="caution">
    <text evidence="7">The sequence shown here is derived from an EMBL/GenBank/DDBJ whole genome shotgun (WGS) entry which is preliminary data.</text>
</comment>
<reference evidence="7 8" key="1">
    <citation type="submission" date="2019-03" db="EMBL/GenBank/DDBJ databases">
        <title>Sapientia aquatica gen. nov., sp. nov., isolated from a crater lake.</title>
        <authorList>
            <person name="Felfoldi T."/>
            <person name="Szabo A."/>
            <person name="Toth E."/>
            <person name="Schumann P."/>
            <person name="Keki Z."/>
            <person name="Marialigeti K."/>
            <person name="Mathe I."/>
        </authorList>
    </citation>
    <scope>NUCLEOTIDE SEQUENCE [LARGE SCALE GENOMIC DNA]</scope>
    <source>
        <strain evidence="7 8">SA-152</strain>
    </source>
</reference>
<dbReference type="RefSeq" id="WP_133326031.1">
    <property type="nucleotide sequence ID" value="NZ_SMYL01000002.1"/>
</dbReference>
<dbReference type="CDD" id="cd07185">
    <property type="entry name" value="OmpA_C-like"/>
    <property type="match status" value="1"/>
</dbReference>
<dbReference type="PROSITE" id="PS51257">
    <property type="entry name" value="PROKAR_LIPOPROTEIN"/>
    <property type="match status" value="1"/>
</dbReference>
<evidence type="ECO:0000256" key="1">
    <source>
        <dbReference type="ARBA" id="ARBA00004442"/>
    </source>
</evidence>
<protein>
    <submittedName>
        <fullName evidence="7">OmpA family protein</fullName>
    </submittedName>
</protein>
<evidence type="ECO:0000313" key="8">
    <source>
        <dbReference type="Proteomes" id="UP000294829"/>
    </source>
</evidence>
<dbReference type="AlphaFoldDB" id="A0A4R5W357"/>
<dbReference type="Pfam" id="PF00691">
    <property type="entry name" value="OmpA"/>
    <property type="match status" value="1"/>
</dbReference>
<dbReference type="PRINTS" id="PR01021">
    <property type="entry name" value="OMPADOMAIN"/>
</dbReference>
<feature type="domain" description="OmpA-like" evidence="6">
    <location>
        <begin position="165"/>
        <end position="282"/>
    </location>
</feature>
<evidence type="ECO:0000259" key="6">
    <source>
        <dbReference type="PROSITE" id="PS51123"/>
    </source>
</evidence>
<feature type="signal peptide" evidence="5">
    <location>
        <begin position="1"/>
        <end position="18"/>
    </location>
</feature>
<evidence type="ECO:0000256" key="4">
    <source>
        <dbReference type="PROSITE-ProRule" id="PRU00473"/>
    </source>
</evidence>
<dbReference type="OrthoDB" id="9782229at2"/>
<dbReference type="PANTHER" id="PTHR30329">
    <property type="entry name" value="STATOR ELEMENT OF FLAGELLAR MOTOR COMPLEX"/>
    <property type="match status" value="1"/>
</dbReference>
<dbReference type="InterPro" id="IPR050330">
    <property type="entry name" value="Bact_OuterMem_StrucFunc"/>
</dbReference>
<dbReference type="SUPFAM" id="SSF103088">
    <property type="entry name" value="OmpA-like"/>
    <property type="match status" value="1"/>
</dbReference>
<dbReference type="Pfam" id="PF14346">
    <property type="entry name" value="DUF4398"/>
    <property type="match status" value="1"/>
</dbReference>
<dbReference type="InterPro" id="IPR006664">
    <property type="entry name" value="OMP_bac"/>
</dbReference>
<evidence type="ECO:0000256" key="5">
    <source>
        <dbReference type="SAM" id="SignalP"/>
    </source>
</evidence>
<evidence type="ECO:0000256" key="2">
    <source>
        <dbReference type="ARBA" id="ARBA00023136"/>
    </source>
</evidence>
<dbReference type="GO" id="GO:0009279">
    <property type="term" value="C:cell outer membrane"/>
    <property type="evidence" value="ECO:0007669"/>
    <property type="project" value="UniProtKB-SubCell"/>
</dbReference>